<protein>
    <submittedName>
        <fullName evidence="6">Inositol monophosphatase</fullName>
    </submittedName>
</protein>
<keyword evidence="7" id="KW-1185">Reference proteome</keyword>
<reference evidence="6 7" key="1">
    <citation type="submission" date="2018-07" db="EMBL/GenBank/DDBJ databases">
        <title>Venubactetium sediminum gen. nov., sp. nov., isolated from a marine solar saltern.</title>
        <authorList>
            <person name="Wang S."/>
        </authorList>
    </citation>
    <scope>NUCLEOTIDE SEQUENCE [LARGE SCALE GENOMIC DNA]</scope>
    <source>
        <strain evidence="6 7">WD2A32</strain>
    </source>
</reference>
<dbReference type="Proteomes" id="UP000253941">
    <property type="component" value="Unassembled WGS sequence"/>
</dbReference>
<evidence type="ECO:0000256" key="5">
    <source>
        <dbReference type="PIRSR" id="PIRSR600760-2"/>
    </source>
</evidence>
<accession>A0A369TD47</accession>
<keyword evidence="3" id="KW-0378">Hydrolase</keyword>
<comment type="cofactor">
    <cofactor evidence="5">
        <name>Mg(2+)</name>
        <dbReference type="ChEBI" id="CHEBI:18420"/>
    </cofactor>
</comment>
<comment type="caution">
    <text evidence="6">The sequence shown here is derived from an EMBL/GenBank/DDBJ whole genome shotgun (WGS) entry which is preliminary data.</text>
</comment>
<dbReference type="Pfam" id="PF00459">
    <property type="entry name" value="Inositol_P"/>
    <property type="match status" value="1"/>
</dbReference>
<dbReference type="InterPro" id="IPR000760">
    <property type="entry name" value="Inositol_monophosphatase-like"/>
</dbReference>
<dbReference type="InterPro" id="IPR020583">
    <property type="entry name" value="Inositol_monoP_metal-BS"/>
</dbReference>
<feature type="binding site" evidence="5">
    <location>
        <position position="217"/>
    </location>
    <ligand>
        <name>Mg(2+)</name>
        <dbReference type="ChEBI" id="CHEBI:18420"/>
        <label>1</label>
        <note>catalytic</note>
    </ligand>
</feature>
<evidence type="ECO:0000256" key="1">
    <source>
        <dbReference type="ARBA" id="ARBA00009759"/>
    </source>
</evidence>
<feature type="binding site" evidence="5">
    <location>
        <position position="91"/>
    </location>
    <ligand>
        <name>Mg(2+)</name>
        <dbReference type="ChEBI" id="CHEBI:18420"/>
        <label>1</label>
        <note>catalytic</note>
    </ligand>
</feature>
<evidence type="ECO:0000313" key="6">
    <source>
        <dbReference type="EMBL" id="RDD62087.1"/>
    </source>
</evidence>
<feature type="binding site" evidence="5">
    <location>
        <position position="94"/>
    </location>
    <ligand>
        <name>Mg(2+)</name>
        <dbReference type="ChEBI" id="CHEBI:18420"/>
        <label>1</label>
        <note>catalytic</note>
    </ligand>
</feature>
<dbReference type="GO" id="GO:0046872">
    <property type="term" value="F:metal ion binding"/>
    <property type="evidence" value="ECO:0007669"/>
    <property type="project" value="UniProtKB-KW"/>
</dbReference>
<name>A0A369TD47_9PROT</name>
<dbReference type="PANTHER" id="PTHR20854:SF4">
    <property type="entry name" value="INOSITOL-1-MONOPHOSPHATASE-RELATED"/>
    <property type="match status" value="1"/>
</dbReference>
<evidence type="ECO:0000256" key="4">
    <source>
        <dbReference type="ARBA" id="ARBA00022842"/>
    </source>
</evidence>
<evidence type="ECO:0000256" key="2">
    <source>
        <dbReference type="ARBA" id="ARBA00022723"/>
    </source>
</evidence>
<keyword evidence="4 5" id="KW-0460">Magnesium</keyword>
<dbReference type="PROSITE" id="PS00629">
    <property type="entry name" value="IMP_1"/>
    <property type="match status" value="1"/>
</dbReference>
<dbReference type="Gene3D" id="3.30.540.10">
    <property type="entry name" value="Fructose-1,6-Bisphosphatase, subunit A, domain 1"/>
    <property type="match status" value="1"/>
</dbReference>
<evidence type="ECO:0000313" key="7">
    <source>
        <dbReference type="Proteomes" id="UP000253941"/>
    </source>
</evidence>
<dbReference type="PANTHER" id="PTHR20854">
    <property type="entry name" value="INOSITOL MONOPHOSPHATASE"/>
    <property type="match status" value="1"/>
</dbReference>
<dbReference type="SUPFAM" id="SSF56655">
    <property type="entry name" value="Carbohydrate phosphatase"/>
    <property type="match status" value="1"/>
</dbReference>
<dbReference type="EMBL" id="QPMH01000007">
    <property type="protein sequence ID" value="RDD62087.1"/>
    <property type="molecule type" value="Genomic_DNA"/>
</dbReference>
<dbReference type="PRINTS" id="PR00377">
    <property type="entry name" value="IMPHPHTASES"/>
</dbReference>
<dbReference type="GO" id="GO:0006020">
    <property type="term" value="P:inositol metabolic process"/>
    <property type="evidence" value="ECO:0007669"/>
    <property type="project" value="TreeGrafter"/>
</dbReference>
<evidence type="ECO:0000256" key="3">
    <source>
        <dbReference type="ARBA" id="ARBA00022801"/>
    </source>
</evidence>
<dbReference type="RefSeq" id="WP_114581985.1">
    <property type="nucleotide sequence ID" value="NZ_QPMH01000007.1"/>
</dbReference>
<proteinExistence type="inferred from homology"/>
<dbReference type="Gene3D" id="3.40.190.80">
    <property type="match status" value="1"/>
</dbReference>
<dbReference type="GO" id="GO:0007165">
    <property type="term" value="P:signal transduction"/>
    <property type="evidence" value="ECO:0007669"/>
    <property type="project" value="TreeGrafter"/>
</dbReference>
<feature type="binding site" evidence="5">
    <location>
        <position position="68"/>
    </location>
    <ligand>
        <name>Mg(2+)</name>
        <dbReference type="ChEBI" id="CHEBI:18420"/>
        <label>1</label>
        <note>catalytic</note>
    </ligand>
</feature>
<dbReference type="AlphaFoldDB" id="A0A369TD47"/>
<comment type="similarity">
    <text evidence="1">Belongs to the inositol monophosphatase superfamily.</text>
</comment>
<organism evidence="6 7">
    <name type="scientific">Ferruginivarius sediminum</name>
    <dbReference type="NCBI Taxonomy" id="2661937"/>
    <lineage>
        <taxon>Bacteria</taxon>
        <taxon>Pseudomonadati</taxon>
        <taxon>Pseudomonadota</taxon>
        <taxon>Alphaproteobacteria</taxon>
        <taxon>Rhodospirillales</taxon>
        <taxon>Rhodospirillaceae</taxon>
        <taxon>Ferruginivarius</taxon>
    </lineage>
</organism>
<dbReference type="GO" id="GO:0008934">
    <property type="term" value="F:inositol monophosphate 1-phosphatase activity"/>
    <property type="evidence" value="ECO:0007669"/>
    <property type="project" value="TreeGrafter"/>
</dbReference>
<sequence>MHVDIDAVTRIVEETANQEILPRFGRLASHEVREKAPGELVTVADEAAELRLAARLRELLPGSVVLGEESAAKDEAVMDYLAGDDPVWVIDPVDGTANFTAGRSRFASMVALVLHGETLAAWIHEPIAGKTACAERGGGAWQNGERLSVAAGGREPAKLRGTLHAGFFGSKTVARMVDSRRDRVIALRSFRCAGAEYVALARAELDFALFTKLAPWDHAPGALLVAEAGGEAKLLDGRPYGPAQRDGKGLLLAPDAASWQALYDTLLKAE</sequence>
<keyword evidence="2 5" id="KW-0479">Metal-binding</keyword>
<gene>
    <name evidence="6" type="ORF">DRB17_09625</name>
</gene>